<keyword evidence="6" id="KW-1185">Reference proteome</keyword>
<name>A0A6B8W837_9CORY</name>
<reference evidence="5 6" key="1">
    <citation type="submission" date="2019-11" db="EMBL/GenBank/DDBJ databases">
        <title>Complete genome sequence of Corynebacterium kalinowskii 1959, a novel Corynebacterium species isolated from soil of a small paddock in Vilsendorf, Germany.</title>
        <authorList>
            <person name="Schaffert L."/>
            <person name="Ruwe M."/>
            <person name="Milse J."/>
            <person name="Hanuschka K."/>
            <person name="Ortseifen V."/>
            <person name="Droste J."/>
            <person name="Brandt D."/>
            <person name="Schlueter L."/>
            <person name="Kutter Y."/>
            <person name="Vinke S."/>
            <person name="Viehoefer P."/>
            <person name="Jacob L."/>
            <person name="Luebke N.-C."/>
            <person name="Schulte-Berndt E."/>
            <person name="Hain C."/>
            <person name="Linder M."/>
            <person name="Schmidt P."/>
            <person name="Wollenschlaeger L."/>
            <person name="Luttermann T."/>
            <person name="Thieme E."/>
            <person name="Hassa J."/>
            <person name="Haak M."/>
            <person name="Wittchen M."/>
            <person name="Mentz A."/>
            <person name="Persicke M."/>
            <person name="Busche T."/>
            <person name="Ruckert C."/>
        </authorList>
    </citation>
    <scope>NUCLEOTIDE SEQUENCE [LARGE SCALE GENOMIC DNA]</scope>
    <source>
        <strain evidence="5 6">2039</strain>
    </source>
</reference>
<accession>A0A6B8W837</accession>
<dbReference type="Gene3D" id="1.10.10.10">
    <property type="entry name" value="Winged helix-like DNA-binding domain superfamily/Winged helix DNA-binding domain"/>
    <property type="match status" value="1"/>
</dbReference>
<evidence type="ECO:0000256" key="2">
    <source>
        <dbReference type="ARBA" id="ARBA00023125"/>
    </source>
</evidence>
<evidence type="ECO:0000256" key="3">
    <source>
        <dbReference type="ARBA" id="ARBA00023163"/>
    </source>
</evidence>
<dbReference type="PANTHER" id="PTHR43537:SF45">
    <property type="entry name" value="GNTR FAMILY REGULATORY PROTEIN"/>
    <property type="match status" value="1"/>
</dbReference>
<dbReference type="SMART" id="SM00895">
    <property type="entry name" value="FCD"/>
    <property type="match status" value="1"/>
</dbReference>
<dbReference type="GO" id="GO:0003677">
    <property type="term" value="F:DNA binding"/>
    <property type="evidence" value="ECO:0007669"/>
    <property type="project" value="UniProtKB-KW"/>
</dbReference>
<proteinExistence type="predicted"/>
<dbReference type="PROSITE" id="PS50949">
    <property type="entry name" value="HTH_GNTR"/>
    <property type="match status" value="1"/>
</dbReference>
<keyword evidence="1" id="KW-0805">Transcription regulation</keyword>
<feature type="domain" description="HTH gntR-type" evidence="4">
    <location>
        <begin position="2"/>
        <end position="69"/>
    </location>
</feature>
<protein>
    <submittedName>
        <fullName evidence="5">HTH-type transcriptional repressor CsiR</fullName>
    </submittedName>
</protein>
<dbReference type="AlphaFoldDB" id="A0A6B8W837"/>
<sequence>MAGAGTRVLEALRELILSGAWQPGTRLQPTHLAKQLDTSTTVIRESLVQLSGNGLVVSQPNRGFFLRELKLQELVDLTELRIQTETLALKLAIERGDLDWESELIALHHQLTRTPLHSPEDPNRMNLTWQTLHKAFHLKLLEACDCEPMLKIASDLFDSTELYRCWAAQHVTPDARDVAGEHQEILDAVLTRDRDKAGAALRVHYETTVQVLLAAGLTVEATR</sequence>
<dbReference type="InterPro" id="IPR011711">
    <property type="entry name" value="GntR_C"/>
</dbReference>
<keyword evidence="3" id="KW-0804">Transcription</keyword>
<gene>
    <name evidence="5" type="primary">csiR1</name>
    <name evidence="5" type="ORF">COCCU_10955</name>
</gene>
<keyword evidence="2" id="KW-0238">DNA-binding</keyword>
<dbReference type="Gene3D" id="1.20.120.530">
    <property type="entry name" value="GntR ligand-binding domain-like"/>
    <property type="match status" value="1"/>
</dbReference>
<organism evidence="5 6">
    <name type="scientific">Corynebacterium occultum</name>
    <dbReference type="NCBI Taxonomy" id="2675219"/>
    <lineage>
        <taxon>Bacteria</taxon>
        <taxon>Bacillati</taxon>
        <taxon>Actinomycetota</taxon>
        <taxon>Actinomycetes</taxon>
        <taxon>Mycobacteriales</taxon>
        <taxon>Corynebacteriaceae</taxon>
        <taxon>Corynebacterium</taxon>
    </lineage>
</organism>
<dbReference type="InterPro" id="IPR008920">
    <property type="entry name" value="TF_FadR/GntR_C"/>
</dbReference>
<dbReference type="InterPro" id="IPR036390">
    <property type="entry name" value="WH_DNA-bd_sf"/>
</dbReference>
<dbReference type="KEGG" id="cok:COCCU_10955"/>
<dbReference type="SMART" id="SM00345">
    <property type="entry name" value="HTH_GNTR"/>
    <property type="match status" value="1"/>
</dbReference>
<dbReference type="Pfam" id="PF07729">
    <property type="entry name" value="FCD"/>
    <property type="match status" value="1"/>
</dbReference>
<dbReference type="Pfam" id="PF00392">
    <property type="entry name" value="GntR"/>
    <property type="match status" value="1"/>
</dbReference>
<dbReference type="SUPFAM" id="SSF46785">
    <property type="entry name" value="Winged helix' DNA-binding domain"/>
    <property type="match status" value="1"/>
</dbReference>
<evidence type="ECO:0000313" key="5">
    <source>
        <dbReference type="EMBL" id="QGU08107.1"/>
    </source>
</evidence>
<dbReference type="EMBL" id="CP046455">
    <property type="protein sequence ID" value="QGU08107.1"/>
    <property type="molecule type" value="Genomic_DNA"/>
</dbReference>
<dbReference type="InterPro" id="IPR000524">
    <property type="entry name" value="Tscrpt_reg_HTH_GntR"/>
</dbReference>
<evidence type="ECO:0000313" key="6">
    <source>
        <dbReference type="Proteomes" id="UP000424462"/>
    </source>
</evidence>
<dbReference type="Proteomes" id="UP000424462">
    <property type="component" value="Chromosome"/>
</dbReference>
<dbReference type="InterPro" id="IPR036388">
    <property type="entry name" value="WH-like_DNA-bd_sf"/>
</dbReference>
<evidence type="ECO:0000256" key="1">
    <source>
        <dbReference type="ARBA" id="ARBA00023015"/>
    </source>
</evidence>
<dbReference type="RefSeq" id="WP_156231527.1">
    <property type="nucleotide sequence ID" value="NZ_CP046455.1"/>
</dbReference>
<dbReference type="SUPFAM" id="SSF48008">
    <property type="entry name" value="GntR ligand-binding domain-like"/>
    <property type="match status" value="1"/>
</dbReference>
<dbReference type="CDD" id="cd07377">
    <property type="entry name" value="WHTH_GntR"/>
    <property type="match status" value="1"/>
</dbReference>
<dbReference type="PANTHER" id="PTHR43537">
    <property type="entry name" value="TRANSCRIPTIONAL REGULATOR, GNTR FAMILY"/>
    <property type="match status" value="1"/>
</dbReference>
<evidence type="ECO:0000259" key="4">
    <source>
        <dbReference type="PROSITE" id="PS50949"/>
    </source>
</evidence>
<dbReference type="GO" id="GO:0003700">
    <property type="term" value="F:DNA-binding transcription factor activity"/>
    <property type="evidence" value="ECO:0007669"/>
    <property type="project" value="InterPro"/>
</dbReference>